<dbReference type="EMBL" id="QPFP01000075">
    <property type="protein sequence ID" value="TEB23684.1"/>
    <property type="molecule type" value="Genomic_DNA"/>
</dbReference>
<reference evidence="1 2" key="1">
    <citation type="journal article" date="2019" name="Nat. Ecol. Evol.">
        <title>Megaphylogeny resolves global patterns of mushroom evolution.</title>
        <authorList>
            <person name="Varga T."/>
            <person name="Krizsan K."/>
            <person name="Foldi C."/>
            <person name="Dima B."/>
            <person name="Sanchez-Garcia M."/>
            <person name="Sanchez-Ramirez S."/>
            <person name="Szollosi G.J."/>
            <person name="Szarkandi J.G."/>
            <person name="Papp V."/>
            <person name="Albert L."/>
            <person name="Andreopoulos W."/>
            <person name="Angelini C."/>
            <person name="Antonin V."/>
            <person name="Barry K.W."/>
            <person name="Bougher N.L."/>
            <person name="Buchanan P."/>
            <person name="Buyck B."/>
            <person name="Bense V."/>
            <person name="Catcheside P."/>
            <person name="Chovatia M."/>
            <person name="Cooper J."/>
            <person name="Damon W."/>
            <person name="Desjardin D."/>
            <person name="Finy P."/>
            <person name="Geml J."/>
            <person name="Haridas S."/>
            <person name="Hughes K."/>
            <person name="Justo A."/>
            <person name="Karasinski D."/>
            <person name="Kautmanova I."/>
            <person name="Kiss B."/>
            <person name="Kocsube S."/>
            <person name="Kotiranta H."/>
            <person name="LaButti K.M."/>
            <person name="Lechner B.E."/>
            <person name="Liimatainen K."/>
            <person name="Lipzen A."/>
            <person name="Lukacs Z."/>
            <person name="Mihaltcheva S."/>
            <person name="Morgado L.N."/>
            <person name="Niskanen T."/>
            <person name="Noordeloos M.E."/>
            <person name="Ohm R.A."/>
            <person name="Ortiz-Santana B."/>
            <person name="Ovrebo C."/>
            <person name="Racz N."/>
            <person name="Riley R."/>
            <person name="Savchenko A."/>
            <person name="Shiryaev A."/>
            <person name="Soop K."/>
            <person name="Spirin V."/>
            <person name="Szebenyi C."/>
            <person name="Tomsovsky M."/>
            <person name="Tulloss R.E."/>
            <person name="Uehling J."/>
            <person name="Grigoriev I.V."/>
            <person name="Vagvolgyi C."/>
            <person name="Papp T."/>
            <person name="Martin F.M."/>
            <person name="Miettinen O."/>
            <person name="Hibbett D.S."/>
            <person name="Nagy L.G."/>
        </authorList>
    </citation>
    <scope>NUCLEOTIDE SEQUENCE [LARGE SCALE GENOMIC DNA]</scope>
    <source>
        <strain evidence="1 2">FP101781</strain>
    </source>
</reference>
<accession>A0A4Y7SPY3</accession>
<protein>
    <submittedName>
        <fullName evidence="1">Uncharacterized protein</fullName>
    </submittedName>
</protein>
<keyword evidence="2" id="KW-1185">Reference proteome</keyword>
<dbReference type="AlphaFoldDB" id="A0A4Y7SPY3"/>
<sequence length="77" mass="8650">MRDIPSITCLASHHALRPKAGLVKTNTPEHVEAPENFGRLRYLRSEIKRPSVPVAIVAQVSPEYSVMNWTKKSVKLV</sequence>
<comment type="caution">
    <text evidence="1">The sequence shown here is derived from an EMBL/GenBank/DDBJ whole genome shotgun (WGS) entry which is preliminary data.</text>
</comment>
<evidence type="ECO:0000313" key="1">
    <source>
        <dbReference type="EMBL" id="TEB23684.1"/>
    </source>
</evidence>
<evidence type="ECO:0000313" key="2">
    <source>
        <dbReference type="Proteomes" id="UP000298030"/>
    </source>
</evidence>
<name>A0A4Y7SPY3_COPMI</name>
<organism evidence="1 2">
    <name type="scientific">Coprinellus micaceus</name>
    <name type="common">Glistening ink-cap mushroom</name>
    <name type="synonym">Coprinus micaceus</name>
    <dbReference type="NCBI Taxonomy" id="71717"/>
    <lineage>
        <taxon>Eukaryota</taxon>
        <taxon>Fungi</taxon>
        <taxon>Dikarya</taxon>
        <taxon>Basidiomycota</taxon>
        <taxon>Agaricomycotina</taxon>
        <taxon>Agaricomycetes</taxon>
        <taxon>Agaricomycetidae</taxon>
        <taxon>Agaricales</taxon>
        <taxon>Agaricineae</taxon>
        <taxon>Psathyrellaceae</taxon>
        <taxon>Coprinellus</taxon>
    </lineage>
</organism>
<proteinExistence type="predicted"/>
<gene>
    <name evidence="1" type="ORF">FA13DRAFT_1406236</name>
</gene>
<dbReference type="Proteomes" id="UP000298030">
    <property type="component" value="Unassembled WGS sequence"/>
</dbReference>